<evidence type="ECO:0000313" key="2">
    <source>
        <dbReference type="Proteomes" id="UP000818266"/>
    </source>
</evidence>
<dbReference type="AlphaFoldDB" id="A0A9E5JTM8"/>
<dbReference type="OrthoDB" id="9780310at2"/>
<dbReference type="EMBL" id="VIKT02000004">
    <property type="protein sequence ID" value="NHF62248.1"/>
    <property type="molecule type" value="Genomic_DNA"/>
</dbReference>
<accession>A0A9E5JTM8</accession>
<dbReference type="Proteomes" id="UP000818266">
    <property type="component" value="Unassembled WGS sequence"/>
</dbReference>
<organism evidence="1 2">
    <name type="scientific">Microcella pacifica</name>
    <dbReference type="NCBI Taxonomy" id="2591847"/>
    <lineage>
        <taxon>Bacteria</taxon>
        <taxon>Bacillati</taxon>
        <taxon>Actinomycetota</taxon>
        <taxon>Actinomycetes</taxon>
        <taxon>Micrococcales</taxon>
        <taxon>Microbacteriaceae</taxon>
        <taxon>Microcella</taxon>
    </lineage>
</organism>
<keyword evidence="2" id="KW-1185">Reference proteome</keyword>
<sequence length="77" mass="8659">MSIAEEVAAGPPTPERKLGKIDAWLESLSAEDRAAVDRIMADPEWRHVDVRALFARHGLEASPQSIGKVRQERYGYR</sequence>
<name>A0A9E5JTM8_9MICO</name>
<dbReference type="RefSeq" id="WP_152582987.1">
    <property type="nucleotide sequence ID" value="NZ_VIKT02000004.1"/>
</dbReference>
<gene>
    <name evidence="1" type="ORF">FK219_003160</name>
</gene>
<reference evidence="1 2" key="1">
    <citation type="submission" date="2019-06" db="EMBL/GenBank/DDBJ databases">
        <authorList>
            <person name="De-Chao Zhang Q."/>
        </authorList>
    </citation>
    <scope>NUCLEOTIDE SEQUENCE [LARGE SCALE GENOMIC DNA]</scope>
    <source>
        <strain evidence="1 2">KN1116</strain>
    </source>
</reference>
<protein>
    <submittedName>
        <fullName evidence="1">Uncharacterized protein</fullName>
    </submittedName>
</protein>
<comment type="caution">
    <text evidence="1">The sequence shown here is derived from an EMBL/GenBank/DDBJ whole genome shotgun (WGS) entry which is preliminary data.</text>
</comment>
<evidence type="ECO:0000313" key="1">
    <source>
        <dbReference type="EMBL" id="NHF62248.1"/>
    </source>
</evidence>
<proteinExistence type="predicted"/>
<reference evidence="1 2" key="2">
    <citation type="submission" date="2020-03" db="EMBL/GenBank/DDBJ databases">
        <title>Chryseoglobus sp. isolated from a deep-sea seamount.</title>
        <authorList>
            <person name="Zhang D.-C."/>
        </authorList>
    </citation>
    <scope>NUCLEOTIDE SEQUENCE [LARGE SCALE GENOMIC DNA]</scope>
    <source>
        <strain evidence="1 2">KN1116</strain>
    </source>
</reference>